<reference evidence="1 2" key="1">
    <citation type="submission" date="2019-07" db="EMBL/GenBank/DDBJ databases">
        <title>Genome sequencing of KACC 19320.</title>
        <authorList>
            <person name="Heo J."/>
            <person name="Kim S.-J."/>
            <person name="Kim J.-S."/>
            <person name="Hong S.-B."/>
            <person name="Kwon S.-W."/>
        </authorList>
    </citation>
    <scope>NUCLEOTIDE SEQUENCE [LARGE SCALE GENOMIC DNA]</scope>
    <source>
        <strain evidence="1 2">KACC 19320</strain>
    </source>
</reference>
<evidence type="ECO:0000313" key="2">
    <source>
        <dbReference type="Proteomes" id="UP000315128"/>
    </source>
</evidence>
<proteinExistence type="predicted"/>
<protein>
    <submittedName>
        <fullName evidence="1">Uncharacterized protein</fullName>
    </submittedName>
</protein>
<accession>A0A514Z5T3</accession>
<name>A0A514Z5T3_9LACT</name>
<dbReference type="AlphaFoldDB" id="A0A514Z5T3"/>
<organism evidence="1 2">
    <name type="scientific">Lactococcus protaetiae</name>
    <dbReference type="NCBI Taxonomy" id="2592653"/>
    <lineage>
        <taxon>Bacteria</taxon>
        <taxon>Bacillati</taxon>
        <taxon>Bacillota</taxon>
        <taxon>Bacilli</taxon>
        <taxon>Lactobacillales</taxon>
        <taxon>Streptococcaceae</taxon>
        <taxon>Lactococcus</taxon>
    </lineage>
</organism>
<gene>
    <name evidence="1" type="ORF">FLP15_00655</name>
</gene>
<dbReference type="OrthoDB" id="2241675at2"/>
<dbReference type="EMBL" id="CP041356">
    <property type="protein sequence ID" value="QDK69950.1"/>
    <property type="molecule type" value="Genomic_DNA"/>
</dbReference>
<keyword evidence="2" id="KW-1185">Reference proteome</keyword>
<sequence length="205" mass="21584">MKISKIVASTVVVLSAAGTVGVGYSVKASTATTTDQITREVNLEFANLQDSDKVIPQAVGGYLYTANSASDSSAVTVAQAKTNIIATYEASLQKTSSALTIVPLSTSYPVTAKALSPGDTYYSDTFSGSGWKYSGYKFYNTSGSHYMLWENVNASGQVMDAGGTVLKYLGADASFVSVYDSYSIYQIYGIQNPGSSAAFYVVTGE</sequence>
<dbReference type="KEGG" id="lack:FLP15_00655"/>
<evidence type="ECO:0000313" key="1">
    <source>
        <dbReference type="EMBL" id="QDK69950.1"/>
    </source>
</evidence>
<dbReference type="Proteomes" id="UP000315128">
    <property type="component" value="Chromosome"/>
</dbReference>
<dbReference type="RefSeq" id="WP_142765614.1">
    <property type="nucleotide sequence ID" value="NZ_CP041356.1"/>
</dbReference>